<organism evidence="1">
    <name type="scientific">Streptococcus salivarius</name>
    <dbReference type="NCBI Taxonomy" id="1304"/>
    <lineage>
        <taxon>Bacteria</taxon>
        <taxon>Bacillati</taxon>
        <taxon>Bacillota</taxon>
        <taxon>Bacilli</taxon>
        <taxon>Lactobacillales</taxon>
        <taxon>Streptococcaceae</taxon>
        <taxon>Streptococcus</taxon>
    </lineage>
</organism>
<evidence type="ECO:0000313" key="1">
    <source>
        <dbReference type="EMBL" id="AEX55153.1"/>
    </source>
</evidence>
<name>H2D748_STRSL</name>
<evidence type="ECO:0008006" key="2">
    <source>
        <dbReference type="Google" id="ProtNLM"/>
    </source>
</evidence>
<reference evidence="1" key="1">
    <citation type="journal article" date="2012" name="Appl. Environ. Microbiol.">
        <title>Salivaricin D, a Novel Intrinsically Trypsin-Resistant Lantibiotic from Streptococcus salivarius 5M6c Isolated from a Healthy Infant.</title>
        <authorList>
            <person name="Birri D.J."/>
            <person name="Brede D.A."/>
            <person name="Nes I.F."/>
        </authorList>
    </citation>
    <scope>NUCLEOTIDE SEQUENCE</scope>
    <source>
        <strain evidence="1">5M6c</strain>
    </source>
</reference>
<dbReference type="EMBL" id="JN564797">
    <property type="protein sequence ID" value="AEX55153.1"/>
    <property type="molecule type" value="Genomic_DNA"/>
</dbReference>
<sequence>MKEYKARNGKIYLRFNNGPEKCPICGKSDWCVLSEDQTVAYCMRTPIAGQEPTSFGYRHPLTDEAKHFNNVVSEDIESLPESPAHQLHAVYSLVIKVFGLTVKDYEHMAAERGLTKQQMLLRGYTSSTQAGKQGVSYETNEDGEIISIKTIWEDLFEANDLARDAWKGVPGFYEKYGAPIFETKPGVLIPCRNGFGQIVGMQVRVHDKDRTISVEVMEGCEKYRVVCHKEEKGIAYTIYGRSGDINKALRSGYCPEGEVVEIVDLGLVFKAKMGAKYIHLSSRNRVNGTKATPKVHFAFSDEILSQARFDKDGKGLTNLVELVDKKAVVITEGLLKGDIIASYNKDRKAFYQMEPGLILSVPGVSVWKKATNVAVGCRFESAFVAYDQDYVTNSYVKDYAKNMLLGLKKGKVNPFFMKWNVGKGLDDFILSDNAKKAVRFVDCKHIK</sequence>
<proteinExistence type="predicted"/>
<dbReference type="AlphaFoldDB" id="H2D748"/>
<protein>
    <recommendedName>
        <fullName evidence="2">DUF3854 domain-containing protein</fullName>
    </recommendedName>
</protein>
<accession>H2D748</accession>